<reference evidence="2" key="3">
    <citation type="submission" date="2015-02" db="UniProtKB">
        <authorList>
            <consortium name="EnsemblProtists"/>
        </authorList>
    </citation>
    <scope>IDENTIFICATION</scope>
    <source>
        <strain evidence="2">DAOM BR144</strain>
    </source>
</reference>
<feature type="region of interest" description="Disordered" evidence="1">
    <location>
        <begin position="447"/>
        <end position="475"/>
    </location>
</feature>
<reference evidence="3" key="2">
    <citation type="submission" date="2010-04" db="EMBL/GenBank/DDBJ databases">
        <authorList>
            <person name="Buell R."/>
            <person name="Hamilton J."/>
            <person name="Hostetler J."/>
        </authorList>
    </citation>
    <scope>NUCLEOTIDE SEQUENCE [LARGE SCALE GENOMIC DNA]</scope>
    <source>
        <strain evidence="3">DAOM:BR144</strain>
    </source>
</reference>
<dbReference type="HOGENOM" id="CLU_575547_0_0_1"/>
<dbReference type="InParanoid" id="K3X414"/>
<feature type="compositionally biased region" description="Polar residues" evidence="1">
    <location>
        <begin position="8"/>
        <end position="17"/>
    </location>
</feature>
<dbReference type="STRING" id="431595.K3X414"/>
<protein>
    <submittedName>
        <fullName evidence="2">Uncharacterized protein</fullName>
    </submittedName>
</protein>
<dbReference type="EnsemblProtists" id="PYU1_T011963">
    <property type="protein sequence ID" value="PYU1_T011963"/>
    <property type="gene ID" value="PYU1_G011937"/>
</dbReference>
<feature type="compositionally biased region" description="Basic and acidic residues" evidence="1">
    <location>
        <begin position="254"/>
        <end position="264"/>
    </location>
</feature>
<evidence type="ECO:0000256" key="1">
    <source>
        <dbReference type="SAM" id="MobiDB-lite"/>
    </source>
</evidence>
<dbReference type="eggNOG" id="KOG4719">
    <property type="taxonomic scope" value="Eukaryota"/>
</dbReference>
<proteinExistence type="predicted"/>
<keyword evidence="3" id="KW-1185">Reference proteome</keyword>
<feature type="compositionally biased region" description="Basic and acidic residues" evidence="1">
    <location>
        <begin position="354"/>
        <end position="366"/>
    </location>
</feature>
<accession>K3X414</accession>
<feature type="compositionally biased region" description="Acidic residues" evidence="1">
    <location>
        <begin position="139"/>
        <end position="157"/>
    </location>
</feature>
<evidence type="ECO:0000313" key="3">
    <source>
        <dbReference type="Proteomes" id="UP000019132"/>
    </source>
</evidence>
<dbReference type="AlphaFoldDB" id="K3X414"/>
<feature type="compositionally biased region" description="Low complexity" evidence="1">
    <location>
        <begin position="99"/>
        <end position="120"/>
    </location>
</feature>
<feature type="compositionally biased region" description="Acidic residues" evidence="1">
    <location>
        <begin position="72"/>
        <end position="94"/>
    </location>
</feature>
<feature type="region of interest" description="Disordered" evidence="1">
    <location>
        <begin position="1"/>
        <end position="56"/>
    </location>
</feature>
<feature type="region of interest" description="Disordered" evidence="1">
    <location>
        <begin position="351"/>
        <end position="373"/>
    </location>
</feature>
<dbReference type="VEuPathDB" id="FungiDB:PYU1_G011937"/>
<feature type="compositionally biased region" description="Low complexity" evidence="1">
    <location>
        <begin position="183"/>
        <end position="212"/>
    </location>
</feature>
<name>K3X414_GLOUD</name>
<evidence type="ECO:0000313" key="2">
    <source>
        <dbReference type="EnsemblProtists" id="PYU1_T011963"/>
    </source>
</evidence>
<sequence>MTDAEVVTLTSRVTTKAQRQKQRRAAGTPYGVAGSRRSRHAAQADDDGKPQQRGGLFSRFLSYIPIVNQLVGDDDAFDGEEHEDEDNEFTDSDDGMQSVTEEVTTTTTTVDVMEETVVSTENKEEGETAHENMQKEDQQQDEEMDQQAEEDDEEENETTSSATKEASEAAHTISPKKPVGGIAATPERTASSPSSSKAPSTQSSASKSPTSAKRSRSRDVELGPVLRTQRRKNSSAQKAFLPIPSQKSKALRIGGHESPDDDMRRAHRRRQRLSGSPMDSPLAVIKHKRAISYEEYERLSLQLRGLVDSSPQTSLALTQNALARGFEDRPIGSMANGGSGKNLTYVPGSMTSRDNGRGLDLEKKNNDSNGGDLQLAVPYGKRARSNENRPIYFSGIALRGQMLTREERVERKPRPSRLLTGVKRDAAARSAYSSAVAEKILSTLNKVQNPLEREAKKPTPQTSLSWANREETNMK</sequence>
<reference evidence="3" key="1">
    <citation type="journal article" date="2010" name="Genome Biol.">
        <title>Genome sequence of the necrotrophic plant pathogen Pythium ultimum reveals original pathogenicity mechanisms and effector repertoire.</title>
        <authorList>
            <person name="Levesque C.A."/>
            <person name="Brouwer H."/>
            <person name="Cano L."/>
            <person name="Hamilton J.P."/>
            <person name="Holt C."/>
            <person name="Huitema E."/>
            <person name="Raffaele S."/>
            <person name="Robideau G.P."/>
            <person name="Thines M."/>
            <person name="Win J."/>
            <person name="Zerillo M.M."/>
            <person name="Beakes G.W."/>
            <person name="Boore J.L."/>
            <person name="Busam D."/>
            <person name="Dumas B."/>
            <person name="Ferriera S."/>
            <person name="Fuerstenberg S.I."/>
            <person name="Gachon C.M."/>
            <person name="Gaulin E."/>
            <person name="Govers F."/>
            <person name="Grenville-Briggs L."/>
            <person name="Horner N."/>
            <person name="Hostetler J."/>
            <person name="Jiang R.H."/>
            <person name="Johnson J."/>
            <person name="Krajaejun T."/>
            <person name="Lin H."/>
            <person name="Meijer H.J."/>
            <person name="Moore B."/>
            <person name="Morris P."/>
            <person name="Phuntmart V."/>
            <person name="Puiu D."/>
            <person name="Shetty J."/>
            <person name="Stajich J.E."/>
            <person name="Tripathy S."/>
            <person name="Wawra S."/>
            <person name="van West P."/>
            <person name="Whitty B.R."/>
            <person name="Coutinho P.M."/>
            <person name="Henrissat B."/>
            <person name="Martin F."/>
            <person name="Thomas P.D."/>
            <person name="Tyler B.M."/>
            <person name="De Vries R.P."/>
            <person name="Kamoun S."/>
            <person name="Yandell M."/>
            <person name="Tisserat N."/>
            <person name="Buell C.R."/>
        </authorList>
    </citation>
    <scope>NUCLEOTIDE SEQUENCE</scope>
    <source>
        <strain evidence="3">DAOM:BR144</strain>
    </source>
</reference>
<dbReference type="EMBL" id="GL376621">
    <property type="status" value="NOT_ANNOTATED_CDS"/>
    <property type="molecule type" value="Genomic_DNA"/>
</dbReference>
<feature type="compositionally biased region" description="Basic and acidic residues" evidence="1">
    <location>
        <begin position="121"/>
        <end position="138"/>
    </location>
</feature>
<organism evidence="2 3">
    <name type="scientific">Globisporangium ultimum (strain ATCC 200006 / CBS 805.95 / DAOM BR144)</name>
    <name type="common">Pythium ultimum</name>
    <dbReference type="NCBI Taxonomy" id="431595"/>
    <lineage>
        <taxon>Eukaryota</taxon>
        <taxon>Sar</taxon>
        <taxon>Stramenopiles</taxon>
        <taxon>Oomycota</taxon>
        <taxon>Peronosporomycetes</taxon>
        <taxon>Pythiales</taxon>
        <taxon>Pythiaceae</taxon>
        <taxon>Globisporangium</taxon>
    </lineage>
</organism>
<dbReference type="Proteomes" id="UP000019132">
    <property type="component" value="Unassembled WGS sequence"/>
</dbReference>
<feature type="region of interest" description="Disordered" evidence="1">
    <location>
        <begin position="72"/>
        <end position="281"/>
    </location>
</feature>